<dbReference type="KEGG" id="sbae:DSM104329_04930"/>
<dbReference type="EMBL" id="CP087164">
    <property type="protein sequence ID" value="UGS38501.1"/>
    <property type="molecule type" value="Genomic_DNA"/>
</dbReference>
<dbReference type="GO" id="GO:0016987">
    <property type="term" value="F:sigma factor activity"/>
    <property type="evidence" value="ECO:0007669"/>
    <property type="project" value="UniProtKB-KW"/>
</dbReference>
<evidence type="ECO:0000313" key="7">
    <source>
        <dbReference type="EMBL" id="UGS38501.1"/>
    </source>
</evidence>
<dbReference type="SUPFAM" id="SSF88659">
    <property type="entry name" value="Sigma3 and sigma4 domains of RNA polymerase sigma factors"/>
    <property type="match status" value="1"/>
</dbReference>
<dbReference type="GO" id="GO:0003677">
    <property type="term" value="F:DNA binding"/>
    <property type="evidence" value="ECO:0007669"/>
    <property type="project" value="UniProtKB-KW"/>
</dbReference>
<dbReference type="Gene3D" id="1.10.10.10">
    <property type="entry name" value="Winged helix-like DNA-binding domain superfamily/Winged helix DNA-binding domain"/>
    <property type="match status" value="1"/>
</dbReference>
<accession>A0A9E6Y264</accession>
<evidence type="ECO:0008006" key="9">
    <source>
        <dbReference type="Google" id="ProtNLM"/>
    </source>
</evidence>
<evidence type="ECO:0000256" key="2">
    <source>
        <dbReference type="ARBA" id="ARBA00023015"/>
    </source>
</evidence>
<gene>
    <name evidence="7" type="ORF">DSM104329_04930</name>
</gene>
<dbReference type="AlphaFoldDB" id="A0A9E6Y264"/>
<dbReference type="InterPro" id="IPR013325">
    <property type="entry name" value="RNA_pol_sigma_r2"/>
</dbReference>
<reference evidence="7" key="1">
    <citation type="journal article" date="2022" name="Int. J. Syst. Evol. Microbiol.">
        <title>Pseudomonas aegrilactucae sp. nov. and Pseudomonas morbosilactucae sp. nov., pathogens causing bacterial rot of lettuce in Japan.</title>
        <authorList>
            <person name="Sawada H."/>
            <person name="Fujikawa T."/>
            <person name="Satou M."/>
        </authorList>
    </citation>
    <scope>NUCLEOTIDE SEQUENCE</scope>
    <source>
        <strain evidence="7">0166_1</strain>
    </source>
</reference>
<dbReference type="NCBIfam" id="TIGR02937">
    <property type="entry name" value="sigma70-ECF"/>
    <property type="match status" value="1"/>
</dbReference>
<dbReference type="SUPFAM" id="SSF88946">
    <property type="entry name" value="Sigma2 domain of RNA polymerase sigma factors"/>
    <property type="match status" value="1"/>
</dbReference>
<keyword evidence="2" id="KW-0805">Transcription regulation</keyword>
<evidence type="ECO:0000256" key="5">
    <source>
        <dbReference type="ARBA" id="ARBA00023163"/>
    </source>
</evidence>
<dbReference type="InterPro" id="IPR013324">
    <property type="entry name" value="RNA_pol_sigma_r3/r4-like"/>
</dbReference>
<evidence type="ECO:0000256" key="3">
    <source>
        <dbReference type="ARBA" id="ARBA00023082"/>
    </source>
</evidence>
<evidence type="ECO:0000256" key="6">
    <source>
        <dbReference type="SAM" id="Coils"/>
    </source>
</evidence>
<comment type="similarity">
    <text evidence="1">Belongs to the sigma-70 factor family. ECF subfamily.</text>
</comment>
<dbReference type="RefSeq" id="WP_259312523.1">
    <property type="nucleotide sequence ID" value="NZ_CP087164.1"/>
</dbReference>
<dbReference type="InterPro" id="IPR039425">
    <property type="entry name" value="RNA_pol_sigma-70-like"/>
</dbReference>
<keyword evidence="3" id="KW-0731">Sigma factor</keyword>
<protein>
    <recommendedName>
        <fullName evidence="9">Sigma-70 family RNA polymerase sigma factor</fullName>
    </recommendedName>
</protein>
<keyword evidence="5" id="KW-0804">Transcription</keyword>
<dbReference type="PANTHER" id="PTHR43133">
    <property type="entry name" value="RNA POLYMERASE ECF-TYPE SIGMA FACTO"/>
    <property type="match status" value="1"/>
</dbReference>
<evidence type="ECO:0000256" key="1">
    <source>
        <dbReference type="ARBA" id="ARBA00010641"/>
    </source>
</evidence>
<dbReference type="InterPro" id="IPR036388">
    <property type="entry name" value="WH-like_DNA-bd_sf"/>
</dbReference>
<evidence type="ECO:0000313" key="8">
    <source>
        <dbReference type="Proteomes" id="UP001162834"/>
    </source>
</evidence>
<keyword evidence="4" id="KW-0238">DNA-binding</keyword>
<organism evidence="7 8">
    <name type="scientific">Capillimicrobium parvum</name>
    <dbReference type="NCBI Taxonomy" id="2884022"/>
    <lineage>
        <taxon>Bacteria</taxon>
        <taxon>Bacillati</taxon>
        <taxon>Actinomycetota</taxon>
        <taxon>Thermoleophilia</taxon>
        <taxon>Solirubrobacterales</taxon>
        <taxon>Capillimicrobiaceae</taxon>
        <taxon>Capillimicrobium</taxon>
    </lineage>
</organism>
<dbReference type="GO" id="GO:0006352">
    <property type="term" value="P:DNA-templated transcription initiation"/>
    <property type="evidence" value="ECO:0007669"/>
    <property type="project" value="InterPro"/>
</dbReference>
<keyword evidence="8" id="KW-1185">Reference proteome</keyword>
<keyword evidence="6" id="KW-0175">Coiled coil</keyword>
<evidence type="ECO:0000256" key="4">
    <source>
        <dbReference type="ARBA" id="ARBA00023125"/>
    </source>
</evidence>
<dbReference type="PANTHER" id="PTHR43133:SF8">
    <property type="entry name" value="RNA POLYMERASE SIGMA FACTOR HI_1459-RELATED"/>
    <property type="match status" value="1"/>
</dbReference>
<name>A0A9E6Y264_9ACTN</name>
<sequence length="234" mass="27029">MPNRPAEHDRDATSVGRLREEELFRLFCHHRERGDAGRAAQMWQRVALRNFDRVRAVVQTFRFNDGSRIPAHDVDDAVQEAYLRVVAMGENFDGAALGQFRVAFKTCVFNSCKDFGRREWRHAKRASGSLDDHYEDSESSPYDSAIAKHSIALEELMAEVEADEERLQEMSDLAAWGITQVRNDKYREVLWLTIVDPTPSDEVAARLDITLDNVYQRRRRGMKQLEAILRDHHA</sequence>
<dbReference type="InterPro" id="IPR014284">
    <property type="entry name" value="RNA_pol_sigma-70_dom"/>
</dbReference>
<dbReference type="Proteomes" id="UP001162834">
    <property type="component" value="Chromosome"/>
</dbReference>
<dbReference type="Gene3D" id="1.10.1740.10">
    <property type="match status" value="1"/>
</dbReference>
<proteinExistence type="inferred from homology"/>
<feature type="coiled-coil region" evidence="6">
    <location>
        <begin position="146"/>
        <end position="173"/>
    </location>
</feature>